<dbReference type="InterPro" id="IPR050950">
    <property type="entry name" value="HTH-type_LysR_regulators"/>
</dbReference>
<dbReference type="AlphaFoldDB" id="A0A7X6N6D8"/>
<dbReference type="Gene3D" id="1.10.10.10">
    <property type="entry name" value="Winged helix-like DNA-binding domain superfamily/Winged helix DNA-binding domain"/>
    <property type="match status" value="1"/>
</dbReference>
<evidence type="ECO:0000259" key="5">
    <source>
        <dbReference type="PROSITE" id="PS50931"/>
    </source>
</evidence>
<proteinExistence type="inferred from homology"/>
<reference evidence="6 7" key="1">
    <citation type="submission" date="2020-04" db="EMBL/GenBank/DDBJ databases">
        <title>MicrobeNet Type strains.</title>
        <authorList>
            <person name="Nicholson A.C."/>
        </authorList>
    </citation>
    <scope>NUCLEOTIDE SEQUENCE [LARGE SCALE GENOMIC DNA]</scope>
    <source>
        <strain evidence="6 7">CCUG 61472</strain>
    </source>
</reference>
<dbReference type="Proteomes" id="UP000549765">
    <property type="component" value="Unassembled WGS sequence"/>
</dbReference>
<dbReference type="Pfam" id="PF00126">
    <property type="entry name" value="HTH_1"/>
    <property type="match status" value="1"/>
</dbReference>
<dbReference type="SUPFAM" id="SSF46785">
    <property type="entry name" value="Winged helix' DNA-binding domain"/>
    <property type="match status" value="1"/>
</dbReference>
<organism evidence="6 7">
    <name type="scientific">Periweissella fabalis</name>
    <dbReference type="NCBI Taxonomy" id="1070421"/>
    <lineage>
        <taxon>Bacteria</taxon>
        <taxon>Bacillati</taxon>
        <taxon>Bacillota</taxon>
        <taxon>Bacilli</taxon>
        <taxon>Lactobacillales</taxon>
        <taxon>Lactobacillaceae</taxon>
        <taxon>Periweissella</taxon>
    </lineage>
</organism>
<dbReference type="InterPro" id="IPR036388">
    <property type="entry name" value="WH-like_DNA-bd_sf"/>
</dbReference>
<dbReference type="GO" id="GO:0005829">
    <property type="term" value="C:cytosol"/>
    <property type="evidence" value="ECO:0007669"/>
    <property type="project" value="TreeGrafter"/>
</dbReference>
<evidence type="ECO:0000256" key="2">
    <source>
        <dbReference type="ARBA" id="ARBA00023015"/>
    </source>
</evidence>
<dbReference type="GO" id="GO:0003700">
    <property type="term" value="F:DNA-binding transcription factor activity"/>
    <property type="evidence" value="ECO:0007669"/>
    <property type="project" value="InterPro"/>
</dbReference>
<evidence type="ECO:0000313" key="6">
    <source>
        <dbReference type="EMBL" id="NKZ24835.1"/>
    </source>
</evidence>
<dbReference type="PRINTS" id="PR00039">
    <property type="entry name" value="HTHLYSR"/>
</dbReference>
<dbReference type="RefSeq" id="WP_168722629.1">
    <property type="nucleotide sequence ID" value="NZ_JAAXPN010000010.1"/>
</dbReference>
<keyword evidence="3" id="KW-0238">DNA-binding</keyword>
<dbReference type="InterPro" id="IPR036390">
    <property type="entry name" value="WH_DNA-bd_sf"/>
</dbReference>
<comment type="caution">
    <text evidence="6">The sequence shown here is derived from an EMBL/GenBank/DDBJ whole genome shotgun (WGS) entry which is preliminary data.</text>
</comment>
<gene>
    <name evidence="6" type="ORF">HF964_08530</name>
</gene>
<comment type="similarity">
    <text evidence="1">Belongs to the LysR transcriptional regulatory family.</text>
</comment>
<evidence type="ECO:0000256" key="3">
    <source>
        <dbReference type="ARBA" id="ARBA00023125"/>
    </source>
</evidence>
<accession>A0A7X6N6D8</accession>
<dbReference type="Gene3D" id="3.40.190.290">
    <property type="match status" value="1"/>
</dbReference>
<dbReference type="PROSITE" id="PS50931">
    <property type="entry name" value="HTH_LYSR"/>
    <property type="match status" value="1"/>
</dbReference>
<evidence type="ECO:0000256" key="4">
    <source>
        <dbReference type="ARBA" id="ARBA00023163"/>
    </source>
</evidence>
<dbReference type="InterPro" id="IPR000847">
    <property type="entry name" value="LysR_HTH_N"/>
</dbReference>
<feature type="domain" description="HTH lysR-type" evidence="5">
    <location>
        <begin position="1"/>
        <end position="58"/>
    </location>
</feature>
<dbReference type="PANTHER" id="PTHR30419">
    <property type="entry name" value="HTH-TYPE TRANSCRIPTIONAL REGULATOR YBHD"/>
    <property type="match status" value="1"/>
</dbReference>
<evidence type="ECO:0000313" key="7">
    <source>
        <dbReference type="Proteomes" id="UP000549765"/>
    </source>
</evidence>
<protein>
    <submittedName>
        <fullName evidence="6">LysR family transcriptional regulator</fullName>
    </submittedName>
</protein>
<dbReference type="EMBL" id="JAAXPN010000010">
    <property type="protein sequence ID" value="NKZ24835.1"/>
    <property type="molecule type" value="Genomic_DNA"/>
</dbReference>
<dbReference type="InterPro" id="IPR005119">
    <property type="entry name" value="LysR_subst-bd"/>
</dbReference>
<keyword evidence="2" id="KW-0805">Transcription regulation</keyword>
<evidence type="ECO:0000256" key="1">
    <source>
        <dbReference type="ARBA" id="ARBA00009437"/>
    </source>
</evidence>
<name>A0A7X6N6D8_9LACO</name>
<dbReference type="Pfam" id="PF03466">
    <property type="entry name" value="LysR_substrate"/>
    <property type="match status" value="1"/>
</dbReference>
<dbReference type="GO" id="GO:0003677">
    <property type="term" value="F:DNA binding"/>
    <property type="evidence" value="ECO:0007669"/>
    <property type="project" value="UniProtKB-KW"/>
</dbReference>
<dbReference type="SUPFAM" id="SSF53850">
    <property type="entry name" value="Periplasmic binding protein-like II"/>
    <property type="match status" value="1"/>
</dbReference>
<keyword evidence="4" id="KW-0804">Transcription</keyword>
<keyword evidence="7" id="KW-1185">Reference proteome</keyword>
<sequence length="295" mass="33541">MYIRDLEYYQQLILQKNFSKVAAFFNVSQPTISAAIKRLEEELSTQLVIRDHSHNDLYITLAGEQLNKHANQILNEWLVTKDEISRLNNDQITLGLPPIIRNYYFTKIASQLSSLDLLHNIQTIESGSNDLRKALLHGKIDIALLGSDEPLSYKSLITQEFDRHPFQIFVAKNHPLANRQAIHFADLKGLPFILLSEGFVHTQAINKLANRNHMRLNPIFRSTDVNLVLNMVAANLGISFLASITNDQRNDIVALDLLDDDQPEFITSIAYRTAHVLTPAQKNILILLNKNLRGI</sequence>